<accession>A0A0C2I0U5</accession>
<gene>
    <name evidence="1" type="ORF">UCMB321_3391</name>
</gene>
<dbReference type="STRING" id="226910.UCMB321_3391"/>
<keyword evidence="2" id="KW-1185">Reference proteome</keyword>
<dbReference type="PATRIC" id="fig|226910.6.peg.3381"/>
<protein>
    <submittedName>
        <fullName evidence="1">Uncharacterized protein</fullName>
    </submittedName>
</protein>
<sequence>MLRQRDARAALMGKQQLTSLMLMEAGVVIAQGGGNANDRRRVVVGVESCMGVEPGHRLSDFKD</sequence>
<proteinExistence type="predicted"/>
<evidence type="ECO:0000313" key="1">
    <source>
        <dbReference type="EMBL" id="KIH82936.1"/>
    </source>
</evidence>
<dbReference type="Proteomes" id="UP000031535">
    <property type="component" value="Unassembled WGS sequence"/>
</dbReference>
<evidence type="ECO:0000313" key="2">
    <source>
        <dbReference type="Proteomes" id="UP000031535"/>
    </source>
</evidence>
<reference evidence="1 2" key="1">
    <citation type="submission" date="2015-01" db="EMBL/GenBank/DDBJ databases">
        <title>Complete genome of Pseudomonas batumici UCM B-321 producer of the batumin antibiotic with strong antistaphilococcal and potential anticancer activity.</title>
        <authorList>
            <person name="Klochko V.V."/>
            <person name="Zelena L.B."/>
            <person name="Elena K.A."/>
            <person name="Reva O.N."/>
        </authorList>
    </citation>
    <scope>NUCLEOTIDE SEQUENCE [LARGE SCALE GENOMIC DNA]</scope>
    <source>
        <strain evidence="1 2">UCM B-321</strain>
    </source>
</reference>
<name>A0A0C2I0U5_9PSED</name>
<dbReference type="EMBL" id="JXDG01000042">
    <property type="protein sequence ID" value="KIH82936.1"/>
    <property type="molecule type" value="Genomic_DNA"/>
</dbReference>
<dbReference type="AlphaFoldDB" id="A0A0C2I0U5"/>
<comment type="caution">
    <text evidence="1">The sequence shown here is derived from an EMBL/GenBank/DDBJ whole genome shotgun (WGS) entry which is preliminary data.</text>
</comment>
<organism evidence="1 2">
    <name type="scientific">Pseudomonas batumici</name>
    <dbReference type="NCBI Taxonomy" id="226910"/>
    <lineage>
        <taxon>Bacteria</taxon>
        <taxon>Pseudomonadati</taxon>
        <taxon>Pseudomonadota</taxon>
        <taxon>Gammaproteobacteria</taxon>
        <taxon>Pseudomonadales</taxon>
        <taxon>Pseudomonadaceae</taxon>
        <taxon>Pseudomonas</taxon>
    </lineage>
</organism>